<feature type="transmembrane region" description="Helical" evidence="6">
    <location>
        <begin position="190"/>
        <end position="215"/>
    </location>
</feature>
<evidence type="ECO:0000256" key="4">
    <source>
        <dbReference type="ARBA" id="ARBA00022989"/>
    </source>
</evidence>
<dbReference type="AlphaFoldDB" id="A0A9P0H9W0"/>
<evidence type="ECO:0000256" key="1">
    <source>
        <dbReference type="ARBA" id="ARBA00004141"/>
    </source>
</evidence>
<feature type="transmembrane region" description="Helical" evidence="6">
    <location>
        <begin position="236"/>
        <end position="257"/>
    </location>
</feature>
<name>A0A9P0H9W0_NEZVI</name>
<evidence type="ECO:0000256" key="3">
    <source>
        <dbReference type="ARBA" id="ARBA00022692"/>
    </source>
</evidence>
<dbReference type="InterPro" id="IPR007603">
    <property type="entry name" value="Choline_transptr-like"/>
</dbReference>
<feature type="transmembrane region" description="Helical" evidence="6">
    <location>
        <begin position="31"/>
        <end position="52"/>
    </location>
</feature>
<feature type="transmembrane region" description="Helical" evidence="6">
    <location>
        <begin position="333"/>
        <end position="364"/>
    </location>
</feature>
<comment type="function">
    <text evidence="6">Choline transporter.</text>
</comment>
<keyword evidence="4 6" id="KW-1133">Transmembrane helix</keyword>
<dbReference type="GO" id="GO:0005886">
    <property type="term" value="C:plasma membrane"/>
    <property type="evidence" value="ECO:0007669"/>
    <property type="project" value="UniProtKB-SubCell"/>
</dbReference>
<gene>
    <name evidence="7" type="ORF">NEZAVI_LOCUS7795</name>
</gene>
<organism evidence="7 8">
    <name type="scientific">Nezara viridula</name>
    <name type="common">Southern green stink bug</name>
    <name type="synonym">Cimex viridulus</name>
    <dbReference type="NCBI Taxonomy" id="85310"/>
    <lineage>
        <taxon>Eukaryota</taxon>
        <taxon>Metazoa</taxon>
        <taxon>Ecdysozoa</taxon>
        <taxon>Arthropoda</taxon>
        <taxon>Hexapoda</taxon>
        <taxon>Insecta</taxon>
        <taxon>Pterygota</taxon>
        <taxon>Neoptera</taxon>
        <taxon>Paraneoptera</taxon>
        <taxon>Hemiptera</taxon>
        <taxon>Heteroptera</taxon>
        <taxon>Panheteroptera</taxon>
        <taxon>Pentatomomorpha</taxon>
        <taxon>Pentatomoidea</taxon>
        <taxon>Pentatomidae</taxon>
        <taxon>Pentatominae</taxon>
        <taxon>Nezara</taxon>
    </lineage>
</organism>
<feature type="transmembrane region" description="Helical" evidence="6">
    <location>
        <begin position="384"/>
        <end position="406"/>
    </location>
</feature>
<keyword evidence="8" id="KW-1185">Reference proteome</keyword>
<evidence type="ECO:0000256" key="5">
    <source>
        <dbReference type="ARBA" id="ARBA00023136"/>
    </source>
</evidence>
<feature type="transmembrane region" description="Helical" evidence="6">
    <location>
        <begin position="277"/>
        <end position="302"/>
    </location>
</feature>
<dbReference type="EMBL" id="OV725080">
    <property type="protein sequence ID" value="CAH1398073.1"/>
    <property type="molecule type" value="Genomic_DNA"/>
</dbReference>
<feature type="transmembrane region" description="Helical" evidence="6">
    <location>
        <begin position="511"/>
        <end position="528"/>
    </location>
</feature>
<dbReference type="Proteomes" id="UP001152798">
    <property type="component" value="Chromosome 4"/>
</dbReference>
<accession>A0A9P0H9W0</accession>
<keyword evidence="3 6" id="KW-0812">Transmembrane</keyword>
<sequence>MGSCLCGDKVEPEEKDDFDGPVSKRSCTNTIWILIFAAAFICLFGLVGHCIANGNIFRIIYGYDNCGNICGMKNEPENDPKFSCKGVDMTEKKYLLVKGAKYIINPKNVYKECVADCSAFPEYRKFLRRCIPKNTSGIVNSFFSKTGLTDFFLEVSEDLHLTAVYLLLLSLFALGLSFLVLFLLQYVAGIVVWFVLISTVVVSIATVFYLWTVYAQKRAVEESQSNIIFKRISNTNLVYAIIATIVMFIIILIILVMRKRIKLVVQLFKEAGKAISSMPLLILQPIATFIALTITVCLWFYFSLWIESSGYLYDDGSPYFFYKKDSTMKVTRWYNLLAMFWMTQFCIGCQHMVIAGAVATWFFTRDKSTLAKPIQLSTGRLIRYHLGSVALGSLMIALVQFVRAIFSFIYYQTKDNTGDIGKAIYKACQCCLYCFEKILTYITRAAYIEIAIYGNNFCWSGEQAMKVLTNNSLRVFAINSVGDFVLFLSKVLVVSFTVLIGYFVFEHMEGIQHIWVILCLLAIFAYLISHCFISVYEMVIDTIFICFCEDCEMNDGVEKPYFMSSGLMEFVQNTKKVLAVGDATT</sequence>
<evidence type="ECO:0000313" key="8">
    <source>
        <dbReference type="Proteomes" id="UP001152798"/>
    </source>
</evidence>
<feature type="transmembrane region" description="Helical" evidence="6">
    <location>
        <begin position="163"/>
        <end position="184"/>
    </location>
</feature>
<dbReference type="OrthoDB" id="420519at2759"/>
<keyword evidence="5 6" id="KW-0472">Membrane</keyword>
<comment type="subcellular location">
    <subcellularLocation>
        <location evidence="6">Cell membrane</location>
        <topology evidence="6">Multi-pass membrane protein</topology>
    </subcellularLocation>
    <subcellularLocation>
        <location evidence="1">Membrane</location>
        <topology evidence="1">Multi-pass membrane protein</topology>
    </subcellularLocation>
</comment>
<dbReference type="GO" id="GO:0022857">
    <property type="term" value="F:transmembrane transporter activity"/>
    <property type="evidence" value="ECO:0007669"/>
    <property type="project" value="UniProtKB-UniRule"/>
</dbReference>
<reference evidence="7" key="1">
    <citation type="submission" date="2022-01" db="EMBL/GenBank/DDBJ databases">
        <authorList>
            <person name="King R."/>
        </authorList>
    </citation>
    <scope>NUCLEOTIDE SEQUENCE</scope>
</reference>
<evidence type="ECO:0000256" key="6">
    <source>
        <dbReference type="RuleBase" id="RU368066"/>
    </source>
</evidence>
<evidence type="ECO:0000256" key="2">
    <source>
        <dbReference type="ARBA" id="ARBA00007168"/>
    </source>
</evidence>
<evidence type="ECO:0000313" key="7">
    <source>
        <dbReference type="EMBL" id="CAH1398073.1"/>
    </source>
</evidence>
<dbReference type="Pfam" id="PF04515">
    <property type="entry name" value="Choline_transpo"/>
    <property type="match status" value="1"/>
</dbReference>
<proteinExistence type="inferred from homology"/>
<comment type="similarity">
    <text evidence="2 6">Belongs to the CTL (choline transporter-like) family.</text>
</comment>
<dbReference type="PANTHER" id="PTHR12385">
    <property type="entry name" value="CHOLINE TRANSPORTER-LIKE (SLC FAMILY 44)"/>
    <property type="match status" value="1"/>
</dbReference>
<feature type="transmembrane region" description="Helical" evidence="6">
    <location>
        <begin position="484"/>
        <end position="505"/>
    </location>
</feature>
<dbReference type="PANTHER" id="PTHR12385:SF96">
    <property type="entry name" value="CHOLINE TRANSPORTER-LIKE PROTEIN"/>
    <property type="match status" value="1"/>
</dbReference>
<protein>
    <recommendedName>
        <fullName evidence="6">Choline transporter-like protein</fullName>
    </recommendedName>
</protein>